<sequence>MNLVERVDAYGRQHDLWQPGRALVVACSGGPDSLALLDILNRLAPLYRLSLTACYVHHGIRRAADDEVALVRQEALRRHCGFAWQYVDVPALARKEKASEEAVGRRERYRILRETARACGADRIAVAHHADDQAETVLLHLLRGSGLDGLCGMAPRRGDIIRPLLAVTKAELTAYAAQRQLPVCHDETNDSRRYSRNRIRLDLLPQLQQYNPAITADLNRLADIVRADEVFLENAAEALYQQLALPDGAMPALDKKGLLAQPLAMQRRLIRRLWQEGTGSRQDLPFHYVETIRDLAAKGAGKQFQCGRACVYTTRTALCLGPAVPRWRRHR</sequence>
<dbReference type="Gene3D" id="3.40.50.620">
    <property type="entry name" value="HUPs"/>
    <property type="match status" value="1"/>
</dbReference>
<dbReference type="EMBL" id="CP027569">
    <property type="protein sequence ID" value="AVO26649.1"/>
    <property type="molecule type" value="Genomic_DNA"/>
</dbReference>
<accession>A0A2S0M5D8</accession>
<evidence type="ECO:0000256" key="6">
    <source>
        <dbReference type="ARBA" id="ARBA00048539"/>
    </source>
</evidence>
<feature type="binding site" evidence="7">
    <location>
        <begin position="28"/>
        <end position="33"/>
    </location>
    <ligand>
        <name>ATP</name>
        <dbReference type="ChEBI" id="CHEBI:30616"/>
    </ligand>
</feature>
<organism evidence="10 11">
    <name type="scientific">Megasphaera elsdenii</name>
    <dbReference type="NCBI Taxonomy" id="907"/>
    <lineage>
        <taxon>Bacteria</taxon>
        <taxon>Bacillati</taxon>
        <taxon>Bacillota</taxon>
        <taxon>Negativicutes</taxon>
        <taxon>Veillonellales</taxon>
        <taxon>Veillonellaceae</taxon>
        <taxon>Megasphaera</taxon>
    </lineage>
</organism>
<evidence type="ECO:0000313" key="10">
    <source>
        <dbReference type="EMBL" id="AVO26649.1"/>
    </source>
</evidence>
<evidence type="ECO:0000256" key="5">
    <source>
        <dbReference type="ARBA" id="ARBA00022840"/>
    </source>
</evidence>
<comment type="catalytic activity">
    <reaction evidence="6 7">
        <text>cytidine(34) in tRNA(Ile2) + L-lysine + ATP = lysidine(34) in tRNA(Ile2) + AMP + diphosphate + H(+)</text>
        <dbReference type="Rhea" id="RHEA:43744"/>
        <dbReference type="Rhea" id="RHEA-COMP:10625"/>
        <dbReference type="Rhea" id="RHEA-COMP:10670"/>
        <dbReference type="ChEBI" id="CHEBI:15378"/>
        <dbReference type="ChEBI" id="CHEBI:30616"/>
        <dbReference type="ChEBI" id="CHEBI:32551"/>
        <dbReference type="ChEBI" id="CHEBI:33019"/>
        <dbReference type="ChEBI" id="CHEBI:82748"/>
        <dbReference type="ChEBI" id="CHEBI:83665"/>
        <dbReference type="ChEBI" id="CHEBI:456215"/>
        <dbReference type="EC" id="6.3.4.19"/>
    </reaction>
</comment>
<evidence type="ECO:0000256" key="1">
    <source>
        <dbReference type="ARBA" id="ARBA00022490"/>
    </source>
</evidence>
<keyword evidence="5 7" id="KW-0067">ATP-binding</keyword>
<dbReference type="Pfam" id="PF01171">
    <property type="entry name" value="ATP_bind_3"/>
    <property type="match status" value="1"/>
</dbReference>
<dbReference type="PANTHER" id="PTHR43033">
    <property type="entry name" value="TRNA(ILE)-LYSIDINE SYNTHASE-RELATED"/>
    <property type="match status" value="1"/>
</dbReference>
<keyword evidence="1 7" id="KW-0963">Cytoplasm</keyword>
<protein>
    <recommendedName>
        <fullName evidence="7">tRNA(Ile)-lysidine synthase</fullName>
        <ecNumber evidence="7">6.3.4.19</ecNumber>
    </recommendedName>
    <alternativeName>
        <fullName evidence="7">tRNA(Ile)-2-lysyl-cytidine synthase</fullName>
    </alternativeName>
    <alternativeName>
        <fullName evidence="7">tRNA(Ile)-lysidine synthetase</fullName>
    </alternativeName>
</protein>
<dbReference type="RefSeq" id="WP_027894738.1">
    <property type="nucleotide sequence ID" value="NZ_CP027569.1"/>
</dbReference>
<dbReference type="Gene3D" id="1.20.59.20">
    <property type="match status" value="1"/>
</dbReference>
<dbReference type="NCBIfam" id="TIGR02432">
    <property type="entry name" value="lysidine_TilS_N"/>
    <property type="match status" value="1"/>
</dbReference>
<dbReference type="GO" id="GO:0005737">
    <property type="term" value="C:cytoplasm"/>
    <property type="evidence" value="ECO:0007669"/>
    <property type="project" value="UniProtKB-SubCell"/>
</dbReference>
<dbReference type="SUPFAM" id="SSF82829">
    <property type="entry name" value="MesJ substrate recognition domain-like"/>
    <property type="match status" value="1"/>
</dbReference>
<dbReference type="SUPFAM" id="SSF52402">
    <property type="entry name" value="Adenine nucleotide alpha hydrolases-like"/>
    <property type="match status" value="1"/>
</dbReference>
<dbReference type="AlphaFoldDB" id="A0A2S0M5D8"/>
<dbReference type="InterPro" id="IPR015262">
    <property type="entry name" value="tRNA_Ile_lys_synt_subst-bd"/>
</dbReference>
<dbReference type="Proteomes" id="UP000238358">
    <property type="component" value="Chromosome"/>
</dbReference>
<comment type="similarity">
    <text evidence="7">Belongs to the tRNA(Ile)-lysidine synthase family.</text>
</comment>
<reference evidence="10 11" key="1">
    <citation type="journal article" date="2018" name="Genome Announc.">
        <title>Complete genomes of two Megasphaera elsdenii strains, NCIMB 702410 and ATCC 25940.</title>
        <authorList>
            <person name="Hatmaker E.A."/>
            <person name="O'Dell K."/>
            <person name="Riley L.A."/>
            <person name="Klingeman D.M."/>
            <person name="Guss A.M."/>
        </authorList>
    </citation>
    <scope>NUCLEOTIDE SEQUENCE [LARGE SCALE GENOMIC DNA]</scope>
    <source>
        <strain evidence="10 11">NCIMB702410</strain>
    </source>
</reference>
<keyword evidence="3 7" id="KW-0819">tRNA processing</keyword>
<evidence type="ECO:0000256" key="3">
    <source>
        <dbReference type="ARBA" id="ARBA00022694"/>
    </source>
</evidence>
<gene>
    <name evidence="7 10" type="primary">tilS</name>
    <name evidence="10" type="ORF">C6Y28_02905</name>
</gene>
<dbReference type="HAMAP" id="MF_01161">
    <property type="entry name" value="tRNA_Ile_lys_synt"/>
    <property type="match status" value="1"/>
</dbReference>
<comment type="function">
    <text evidence="7">Ligates lysine onto the cytidine present at position 34 of the AUA codon-specific tRNA(Ile) that contains the anticodon CAU, in an ATP-dependent manner. Cytidine is converted to lysidine, thus changing the amino acid specificity of the tRNA from methionine to isoleucine.</text>
</comment>
<evidence type="ECO:0000256" key="4">
    <source>
        <dbReference type="ARBA" id="ARBA00022741"/>
    </source>
</evidence>
<evidence type="ECO:0000256" key="2">
    <source>
        <dbReference type="ARBA" id="ARBA00022598"/>
    </source>
</evidence>
<dbReference type="GO" id="GO:0006400">
    <property type="term" value="P:tRNA modification"/>
    <property type="evidence" value="ECO:0007669"/>
    <property type="project" value="UniProtKB-UniRule"/>
</dbReference>
<evidence type="ECO:0000313" key="11">
    <source>
        <dbReference type="Proteomes" id="UP000238358"/>
    </source>
</evidence>
<dbReference type="EC" id="6.3.4.19" evidence="7"/>
<name>A0A2S0M5D8_MEGEL</name>
<dbReference type="InterPro" id="IPR012795">
    <property type="entry name" value="tRNA_Ile_lys_synt_N"/>
</dbReference>
<dbReference type="OrthoDB" id="9807403at2"/>
<dbReference type="InterPro" id="IPR014729">
    <property type="entry name" value="Rossmann-like_a/b/a_fold"/>
</dbReference>
<dbReference type="GO" id="GO:0032267">
    <property type="term" value="F:tRNA(Ile)-lysidine synthase activity"/>
    <property type="evidence" value="ECO:0007669"/>
    <property type="project" value="UniProtKB-EC"/>
</dbReference>
<comment type="subcellular location">
    <subcellularLocation>
        <location evidence="7">Cytoplasm</location>
    </subcellularLocation>
</comment>
<evidence type="ECO:0000259" key="8">
    <source>
        <dbReference type="Pfam" id="PF01171"/>
    </source>
</evidence>
<feature type="domain" description="tRNA(Ile)-lysidine/2-thiocytidine synthase N-terminal" evidence="8">
    <location>
        <begin position="23"/>
        <end position="200"/>
    </location>
</feature>
<keyword evidence="4 7" id="KW-0547">Nucleotide-binding</keyword>
<dbReference type="Pfam" id="PF09179">
    <property type="entry name" value="TilS"/>
    <property type="match status" value="1"/>
</dbReference>
<dbReference type="InterPro" id="IPR012094">
    <property type="entry name" value="tRNA_Ile_lys_synt"/>
</dbReference>
<dbReference type="GO" id="GO:0005524">
    <property type="term" value="F:ATP binding"/>
    <property type="evidence" value="ECO:0007669"/>
    <property type="project" value="UniProtKB-UniRule"/>
</dbReference>
<evidence type="ECO:0000259" key="9">
    <source>
        <dbReference type="Pfam" id="PF09179"/>
    </source>
</evidence>
<feature type="domain" description="tRNA(Ile)-lysidine synthase substrate-binding" evidence="9">
    <location>
        <begin position="253"/>
        <end position="311"/>
    </location>
</feature>
<evidence type="ECO:0000256" key="7">
    <source>
        <dbReference type="HAMAP-Rule" id="MF_01161"/>
    </source>
</evidence>
<dbReference type="PANTHER" id="PTHR43033:SF1">
    <property type="entry name" value="TRNA(ILE)-LYSIDINE SYNTHASE-RELATED"/>
    <property type="match status" value="1"/>
</dbReference>
<keyword evidence="2 7" id="KW-0436">Ligase</keyword>
<proteinExistence type="inferred from homology"/>
<dbReference type="InterPro" id="IPR011063">
    <property type="entry name" value="TilS/TtcA_N"/>
</dbReference>
<dbReference type="CDD" id="cd01992">
    <property type="entry name" value="TilS_N"/>
    <property type="match status" value="1"/>
</dbReference>
<comment type="domain">
    <text evidence="7">The N-terminal region contains the highly conserved SGGXDS motif, predicted to be a P-loop motif involved in ATP binding.</text>
</comment>